<evidence type="ECO:0000256" key="12">
    <source>
        <dbReference type="SAM" id="Phobius"/>
    </source>
</evidence>
<dbReference type="Proteomes" id="UP000240542">
    <property type="component" value="Unassembled WGS sequence"/>
</dbReference>
<evidence type="ECO:0000256" key="4">
    <source>
        <dbReference type="ARBA" id="ARBA00022553"/>
    </source>
</evidence>
<evidence type="ECO:0000259" key="14">
    <source>
        <dbReference type="PROSITE" id="PS50885"/>
    </source>
</evidence>
<dbReference type="PANTHER" id="PTHR45436">
    <property type="entry name" value="SENSOR HISTIDINE KINASE YKOH"/>
    <property type="match status" value="1"/>
</dbReference>
<feature type="transmembrane region" description="Helical" evidence="12">
    <location>
        <begin position="210"/>
        <end position="233"/>
    </location>
</feature>
<dbReference type="InterPro" id="IPR003594">
    <property type="entry name" value="HATPase_dom"/>
</dbReference>
<evidence type="ECO:0000256" key="1">
    <source>
        <dbReference type="ARBA" id="ARBA00000085"/>
    </source>
</evidence>
<dbReference type="RefSeq" id="WP_394339754.1">
    <property type="nucleotide sequence ID" value="NZ_PYGA01000005.1"/>
</dbReference>
<dbReference type="EMBL" id="PYGA01000005">
    <property type="protein sequence ID" value="PSK98520.1"/>
    <property type="molecule type" value="Genomic_DNA"/>
</dbReference>
<dbReference type="EC" id="2.7.13.3" evidence="3"/>
<evidence type="ECO:0000313" key="16">
    <source>
        <dbReference type="Proteomes" id="UP000240542"/>
    </source>
</evidence>
<dbReference type="GO" id="GO:0000155">
    <property type="term" value="F:phosphorelay sensor kinase activity"/>
    <property type="evidence" value="ECO:0007669"/>
    <property type="project" value="InterPro"/>
</dbReference>
<evidence type="ECO:0000256" key="6">
    <source>
        <dbReference type="ARBA" id="ARBA00022692"/>
    </source>
</evidence>
<feature type="compositionally biased region" description="Low complexity" evidence="11">
    <location>
        <begin position="1"/>
        <end position="20"/>
    </location>
</feature>
<dbReference type="Pfam" id="PF00672">
    <property type="entry name" value="HAMP"/>
    <property type="match status" value="1"/>
</dbReference>
<dbReference type="CDD" id="cd00082">
    <property type="entry name" value="HisKA"/>
    <property type="match status" value="1"/>
</dbReference>
<keyword evidence="10 12" id="KW-0472">Membrane</keyword>
<dbReference type="InterPro" id="IPR003660">
    <property type="entry name" value="HAMP_dom"/>
</dbReference>
<feature type="domain" description="HAMP" evidence="14">
    <location>
        <begin position="234"/>
        <end position="289"/>
    </location>
</feature>
<dbReference type="PROSITE" id="PS50109">
    <property type="entry name" value="HIS_KIN"/>
    <property type="match status" value="1"/>
</dbReference>
<name>A0A2P8DMS5_9ACTN</name>
<evidence type="ECO:0000259" key="13">
    <source>
        <dbReference type="PROSITE" id="PS50109"/>
    </source>
</evidence>
<evidence type="ECO:0000256" key="8">
    <source>
        <dbReference type="ARBA" id="ARBA00022989"/>
    </source>
</evidence>
<dbReference type="SMART" id="SM00304">
    <property type="entry name" value="HAMP"/>
    <property type="match status" value="1"/>
</dbReference>
<keyword evidence="8 12" id="KW-1133">Transmembrane helix</keyword>
<keyword evidence="6 12" id="KW-0812">Transmembrane</keyword>
<dbReference type="InterPro" id="IPR050428">
    <property type="entry name" value="TCS_sensor_his_kinase"/>
</dbReference>
<protein>
    <recommendedName>
        <fullName evidence="3">histidine kinase</fullName>
        <ecNumber evidence="3">2.7.13.3</ecNumber>
    </recommendedName>
</protein>
<proteinExistence type="predicted"/>
<sequence length="507" mass="53887">MSGPAPNGGAAGPDAAPGPGSAAGGESSRQGSAPHGHAPRTGRRARWPRLDEWTLGARFALIFALVAAVIIALLGSLAYSAAAALIRTDAQQDFDSTVENLARDVRNQTPNHDGSGSLRLLASESFTYQVLAPDGSLSFQFRPPQRLDYLPIDLVDRQVAAMDSVASVRTREDTSNGENYRIATVSLGGGTGAVQIGQRLSPMENMLGTLALQMLAIGGVVLVGAACTGWLIARRITGRLVRLTEAAEYVTSTGRLDLVAPDQGGGKDEVGRLGRAFNAMLARLTASKQDQRRLVQNASHELRTPLTSLRTNVSVLDRLERLSPEARRRLIDDLQGETRELTDLVSELVELATETRADEPAQEVALRDVAERVAARSGRRSGREIVVDADDSAVFGRPQALERALSNPVENALKFDPGGAQPVEIVVRGGRVEVRDRGPGIEPGELAHVFERFYRATPARSMPGSGLGLSMVQEIALSHGGRVFAYNRDGGGLAIGFDLPVLPPPGG</sequence>
<evidence type="ECO:0000256" key="2">
    <source>
        <dbReference type="ARBA" id="ARBA00004236"/>
    </source>
</evidence>
<comment type="caution">
    <text evidence="15">The sequence shown here is derived from an EMBL/GenBank/DDBJ whole genome shotgun (WGS) entry which is preliminary data.</text>
</comment>
<evidence type="ECO:0000256" key="11">
    <source>
        <dbReference type="SAM" id="MobiDB-lite"/>
    </source>
</evidence>
<dbReference type="InterPro" id="IPR036097">
    <property type="entry name" value="HisK_dim/P_sf"/>
</dbReference>
<gene>
    <name evidence="15" type="ORF">CLV63_105194</name>
</gene>
<dbReference type="InterPro" id="IPR005467">
    <property type="entry name" value="His_kinase_dom"/>
</dbReference>
<dbReference type="SUPFAM" id="SSF55874">
    <property type="entry name" value="ATPase domain of HSP90 chaperone/DNA topoisomerase II/histidine kinase"/>
    <property type="match status" value="1"/>
</dbReference>
<feature type="region of interest" description="Disordered" evidence="11">
    <location>
        <begin position="1"/>
        <end position="43"/>
    </location>
</feature>
<dbReference type="InterPro" id="IPR004358">
    <property type="entry name" value="Sig_transdc_His_kin-like_C"/>
</dbReference>
<dbReference type="Gene3D" id="3.30.565.10">
    <property type="entry name" value="Histidine kinase-like ATPase, C-terminal domain"/>
    <property type="match status" value="1"/>
</dbReference>
<dbReference type="InterPro" id="IPR003661">
    <property type="entry name" value="HisK_dim/P_dom"/>
</dbReference>
<feature type="transmembrane region" description="Helical" evidence="12">
    <location>
        <begin position="59"/>
        <end position="86"/>
    </location>
</feature>
<dbReference type="SMART" id="SM00388">
    <property type="entry name" value="HisKA"/>
    <property type="match status" value="1"/>
</dbReference>
<keyword evidence="4" id="KW-0597">Phosphoprotein</keyword>
<keyword evidence="7 15" id="KW-0418">Kinase</keyword>
<comment type="subcellular location">
    <subcellularLocation>
        <location evidence="2">Cell membrane</location>
    </subcellularLocation>
</comment>
<comment type="catalytic activity">
    <reaction evidence="1">
        <text>ATP + protein L-histidine = ADP + protein N-phospho-L-histidine.</text>
        <dbReference type="EC" id="2.7.13.3"/>
    </reaction>
</comment>
<dbReference type="InterPro" id="IPR036890">
    <property type="entry name" value="HATPase_C_sf"/>
</dbReference>
<evidence type="ECO:0000256" key="3">
    <source>
        <dbReference type="ARBA" id="ARBA00012438"/>
    </source>
</evidence>
<evidence type="ECO:0000256" key="10">
    <source>
        <dbReference type="ARBA" id="ARBA00023136"/>
    </source>
</evidence>
<dbReference type="CDD" id="cd00075">
    <property type="entry name" value="HATPase"/>
    <property type="match status" value="1"/>
</dbReference>
<dbReference type="Pfam" id="PF00512">
    <property type="entry name" value="HisKA"/>
    <property type="match status" value="1"/>
</dbReference>
<dbReference type="PROSITE" id="PS50885">
    <property type="entry name" value="HAMP"/>
    <property type="match status" value="1"/>
</dbReference>
<dbReference type="PRINTS" id="PR00344">
    <property type="entry name" value="BCTRLSENSOR"/>
</dbReference>
<dbReference type="GO" id="GO:0005886">
    <property type="term" value="C:plasma membrane"/>
    <property type="evidence" value="ECO:0007669"/>
    <property type="project" value="UniProtKB-SubCell"/>
</dbReference>
<feature type="domain" description="Histidine kinase" evidence="13">
    <location>
        <begin position="297"/>
        <end position="503"/>
    </location>
</feature>
<accession>A0A2P8DMS5</accession>
<evidence type="ECO:0000313" key="15">
    <source>
        <dbReference type="EMBL" id="PSK98520.1"/>
    </source>
</evidence>
<dbReference type="PANTHER" id="PTHR45436:SF5">
    <property type="entry name" value="SENSOR HISTIDINE KINASE TRCS"/>
    <property type="match status" value="1"/>
</dbReference>
<dbReference type="AlphaFoldDB" id="A0A2P8DMS5"/>
<dbReference type="CDD" id="cd06225">
    <property type="entry name" value="HAMP"/>
    <property type="match status" value="1"/>
</dbReference>
<evidence type="ECO:0000256" key="7">
    <source>
        <dbReference type="ARBA" id="ARBA00022777"/>
    </source>
</evidence>
<keyword evidence="16" id="KW-1185">Reference proteome</keyword>
<keyword evidence="5" id="KW-0808">Transferase</keyword>
<dbReference type="Gene3D" id="6.10.340.10">
    <property type="match status" value="1"/>
</dbReference>
<dbReference type="SUPFAM" id="SSF47384">
    <property type="entry name" value="Homodimeric domain of signal transducing histidine kinase"/>
    <property type="match status" value="1"/>
</dbReference>
<evidence type="ECO:0000256" key="5">
    <source>
        <dbReference type="ARBA" id="ARBA00022679"/>
    </source>
</evidence>
<reference evidence="15 16" key="1">
    <citation type="submission" date="2018-03" db="EMBL/GenBank/DDBJ databases">
        <title>Genomic Encyclopedia of Archaeal and Bacterial Type Strains, Phase II (KMG-II): from individual species to whole genera.</title>
        <authorList>
            <person name="Goeker M."/>
        </authorList>
    </citation>
    <scope>NUCLEOTIDE SEQUENCE [LARGE SCALE GENOMIC DNA]</scope>
    <source>
        <strain evidence="15 16">DSM 45312</strain>
    </source>
</reference>
<keyword evidence="9" id="KW-0902">Two-component regulatory system</keyword>
<dbReference type="SMART" id="SM00387">
    <property type="entry name" value="HATPase_c"/>
    <property type="match status" value="1"/>
</dbReference>
<organism evidence="15 16">
    <name type="scientific">Murinocardiopsis flavida</name>
    <dbReference type="NCBI Taxonomy" id="645275"/>
    <lineage>
        <taxon>Bacteria</taxon>
        <taxon>Bacillati</taxon>
        <taxon>Actinomycetota</taxon>
        <taxon>Actinomycetes</taxon>
        <taxon>Streptosporangiales</taxon>
        <taxon>Nocardiopsidaceae</taxon>
        <taxon>Murinocardiopsis</taxon>
    </lineage>
</organism>
<dbReference type="Gene3D" id="1.10.287.130">
    <property type="match status" value="1"/>
</dbReference>
<dbReference type="Pfam" id="PF02518">
    <property type="entry name" value="HATPase_c"/>
    <property type="match status" value="1"/>
</dbReference>
<evidence type="ECO:0000256" key="9">
    <source>
        <dbReference type="ARBA" id="ARBA00023012"/>
    </source>
</evidence>